<dbReference type="EMBL" id="BARS01018582">
    <property type="protein sequence ID" value="GAF96075.1"/>
    <property type="molecule type" value="Genomic_DNA"/>
</dbReference>
<gene>
    <name evidence="1" type="ORF">S01H1_30226</name>
</gene>
<proteinExistence type="predicted"/>
<protein>
    <submittedName>
        <fullName evidence="1">Uncharacterized protein</fullName>
    </submittedName>
</protein>
<dbReference type="AlphaFoldDB" id="X0V614"/>
<organism evidence="1">
    <name type="scientific">marine sediment metagenome</name>
    <dbReference type="NCBI Taxonomy" id="412755"/>
    <lineage>
        <taxon>unclassified sequences</taxon>
        <taxon>metagenomes</taxon>
        <taxon>ecological metagenomes</taxon>
    </lineage>
</organism>
<comment type="caution">
    <text evidence="1">The sequence shown here is derived from an EMBL/GenBank/DDBJ whole genome shotgun (WGS) entry which is preliminary data.</text>
</comment>
<accession>X0V614</accession>
<sequence length="90" mass="10533">MEKKYWRLEDVELNVLEAIIFKSMLSISTGLKTIEELKDLGNVKVNRKGGFTVEFDVSNDKRASLLFGRKYDKYEYRCAAFFKNPEESLK</sequence>
<reference evidence="1" key="1">
    <citation type="journal article" date="2014" name="Front. Microbiol.">
        <title>High frequency of phylogenetically diverse reductive dehalogenase-homologous genes in deep subseafloor sedimentary metagenomes.</title>
        <authorList>
            <person name="Kawai M."/>
            <person name="Futagami T."/>
            <person name="Toyoda A."/>
            <person name="Takaki Y."/>
            <person name="Nishi S."/>
            <person name="Hori S."/>
            <person name="Arai W."/>
            <person name="Tsubouchi T."/>
            <person name="Morono Y."/>
            <person name="Uchiyama I."/>
            <person name="Ito T."/>
            <person name="Fujiyama A."/>
            <person name="Inagaki F."/>
            <person name="Takami H."/>
        </authorList>
    </citation>
    <scope>NUCLEOTIDE SEQUENCE</scope>
    <source>
        <strain evidence="1">Expedition CK06-06</strain>
    </source>
</reference>
<evidence type="ECO:0000313" key="1">
    <source>
        <dbReference type="EMBL" id="GAF96075.1"/>
    </source>
</evidence>
<name>X0V614_9ZZZZ</name>